<proteinExistence type="predicted"/>
<accession>A0A1M5H2Q9</accession>
<evidence type="ECO:0000313" key="3">
    <source>
        <dbReference type="Proteomes" id="UP000184287"/>
    </source>
</evidence>
<dbReference type="OrthoDB" id="597270at2"/>
<dbReference type="Gene3D" id="3.90.550.10">
    <property type="entry name" value="Spore Coat Polysaccharide Biosynthesis Protein SpsA, Chain A"/>
    <property type="match status" value="1"/>
</dbReference>
<keyword evidence="2" id="KW-0808">Transferase</keyword>
<dbReference type="SUPFAM" id="SSF53448">
    <property type="entry name" value="Nucleotide-diphospho-sugar transferases"/>
    <property type="match status" value="1"/>
</dbReference>
<keyword evidence="3" id="KW-1185">Reference proteome</keyword>
<dbReference type="AlphaFoldDB" id="A0A1M5H2Q9"/>
<feature type="domain" description="Glycosyltransferase 2-like" evidence="1">
    <location>
        <begin position="10"/>
        <end position="163"/>
    </location>
</feature>
<dbReference type="InterPro" id="IPR001173">
    <property type="entry name" value="Glyco_trans_2-like"/>
</dbReference>
<protein>
    <submittedName>
        <fullName evidence="2">Glycosyl transferase family 2</fullName>
    </submittedName>
</protein>
<sequence length="224" mass="26091">MENSAPLISCICITNNSPLSLQRSLACFETQDYPNKELIISYPKNDYLTRFIVDQITSISDITISRIEHSENENLEITRKNILAIASGDFLCTWNPNSWHNTNRLSLQYEAIKNTQFIASILTHITLFDIKSKQAYFSNHFIFEETLLFDKRTLRWKESSSGYLSDNNLLFHIKNSPYSYIYIISDTNRNNERESSPILSELPTADETTNQEIYEITSLEFYRL</sequence>
<dbReference type="GO" id="GO:0016740">
    <property type="term" value="F:transferase activity"/>
    <property type="evidence" value="ECO:0007669"/>
    <property type="project" value="UniProtKB-KW"/>
</dbReference>
<evidence type="ECO:0000313" key="2">
    <source>
        <dbReference type="EMBL" id="SHG10299.1"/>
    </source>
</evidence>
<reference evidence="3" key="1">
    <citation type="submission" date="2016-11" db="EMBL/GenBank/DDBJ databases">
        <authorList>
            <person name="Varghese N."/>
            <person name="Submissions S."/>
        </authorList>
    </citation>
    <scope>NUCLEOTIDE SEQUENCE [LARGE SCALE GENOMIC DNA]</scope>
    <source>
        <strain evidence="3">DSM 16990</strain>
    </source>
</reference>
<dbReference type="RefSeq" id="WP_159441142.1">
    <property type="nucleotide sequence ID" value="NZ_FQUQ01000004.1"/>
</dbReference>
<dbReference type="EMBL" id="FQUQ01000004">
    <property type="protein sequence ID" value="SHG10299.1"/>
    <property type="molecule type" value="Genomic_DNA"/>
</dbReference>
<dbReference type="CDD" id="cd00761">
    <property type="entry name" value="Glyco_tranf_GTA_type"/>
    <property type="match status" value="1"/>
</dbReference>
<evidence type="ECO:0000259" key="1">
    <source>
        <dbReference type="Pfam" id="PF00535"/>
    </source>
</evidence>
<dbReference type="Pfam" id="PF00535">
    <property type="entry name" value="Glycos_transf_2"/>
    <property type="match status" value="1"/>
</dbReference>
<gene>
    <name evidence="2" type="ORF">SAMN04488522_104481</name>
</gene>
<organism evidence="2 3">
    <name type="scientific">Pedobacter caeni</name>
    <dbReference type="NCBI Taxonomy" id="288992"/>
    <lineage>
        <taxon>Bacteria</taxon>
        <taxon>Pseudomonadati</taxon>
        <taxon>Bacteroidota</taxon>
        <taxon>Sphingobacteriia</taxon>
        <taxon>Sphingobacteriales</taxon>
        <taxon>Sphingobacteriaceae</taxon>
        <taxon>Pedobacter</taxon>
    </lineage>
</organism>
<dbReference type="InterPro" id="IPR029044">
    <property type="entry name" value="Nucleotide-diphossugar_trans"/>
</dbReference>
<dbReference type="Proteomes" id="UP000184287">
    <property type="component" value="Unassembled WGS sequence"/>
</dbReference>
<name>A0A1M5H2Q9_9SPHI</name>